<dbReference type="EMBL" id="LN554846">
    <property type="protein sequence ID" value="CED71112.1"/>
    <property type="molecule type" value="Genomic_DNA"/>
</dbReference>
<dbReference type="HOGENOM" id="CLU_1691814_0_0_6"/>
<name>A0A090ILB9_9GAMM</name>
<reference evidence="3" key="1">
    <citation type="submission" date="2014-09" db="EMBL/GenBank/DDBJ databases">
        <authorList>
            <person name="Hjerde E."/>
        </authorList>
    </citation>
    <scope>NUCLEOTIDE SEQUENCE [LARGE SCALE GENOMIC DNA]</scope>
    <source>
        <strain evidence="3">06/09/139</strain>
    </source>
</reference>
<dbReference type="GeneID" id="28540588"/>
<feature type="chain" id="PRO_5001857534" evidence="1">
    <location>
        <begin position="22"/>
        <end position="155"/>
    </location>
</feature>
<dbReference type="AlphaFoldDB" id="A0A090ILB9"/>
<gene>
    <name evidence="2" type="ORF">AWOD_I_1022</name>
</gene>
<evidence type="ECO:0000313" key="3">
    <source>
        <dbReference type="Proteomes" id="UP000032427"/>
    </source>
</evidence>
<sequence length="155" mass="16711">MKMTSILTLTVATFLSVSTLANPVHLLVDNATNSSLDVVTEMVSMEGPVESTSGEKALYASSNHAMVVLDSSLVLQQHSSLEKERFANAKSIVIVGSPKDNMQVSKRLLGYGVEDDYLVITNVDQPEELALTYFTKVDTASDAETVKALIKAAMK</sequence>
<dbReference type="OrthoDB" id="5918671at2"/>
<dbReference type="PATRIC" id="fig|80852.17.peg.1043"/>
<feature type="signal peptide" evidence="1">
    <location>
        <begin position="1"/>
        <end position="21"/>
    </location>
</feature>
<keyword evidence="1" id="KW-0732">Signal</keyword>
<evidence type="ECO:0000256" key="1">
    <source>
        <dbReference type="SAM" id="SignalP"/>
    </source>
</evidence>
<keyword evidence="3" id="KW-1185">Reference proteome</keyword>
<evidence type="ECO:0000313" key="2">
    <source>
        <dbReference type="EMBL" id="CED71112.1"/>
    </source>
</evidence>
<dbReference type="KEGG" id="awd:AWOD_I_1022"/>
<proteinExistence type="predicted"/>
<accession>A0A090ILB9</accession>
<dbReference type="Proteomes" id="UP000032427">
    <property type="component" value="Chromosome 1"/>
</dbReference>
<organism evidence="2 3">
    <name type="scientific">Aliivibrio wodanis</name>
    <dbReference type="NCBI Taxonomy" id="80852"/>
    <lineage>
        <taxon>Bacteria</taxon>
        <taxon>Pseudomonadati</taxon>
        <taxon>Pseudomonadota</taxon>
        <taxon>Gammaproteobacteria</taxon>
        <taxon>Vibrionales</taxon>
        <taxon>Vibrionaceae</taxon>
        <taxon>Aliivibrio</taxon>
    </lineage>
</organism>
<protein>
    <submittedName>
        <fullName evidence="2">Putative exported protein</fullName>
    </submittedName>
</protein>